<name>A0A179SWM8_9BACI</name>
<dbReference type="OrthoDB" id="2691759at2"/>
<keyword evidence="2" id="KW-1185">Reference proteome</keyword>
<dbReference type="AlphaFoldDB" id="A0A179SWM8"/>
<accession>A0A179SWM8</accession>
<protein>
    <recommendedName>
        <fullName evidence="3">YokE-like PH domain-containing protein</fullName>
    </recommendedName>
</protein>
<dbReference type="Proteomes" id="UP000078534">
    <property type="component" value="Unassembled WGS sequence"/>
</dbReference>
<organism evidence="1 2">
    <name type="scientific">Metabacillus litoralis</name>
    <dbReference type="NCBI Taxonomy" id="152268"/>
    <lineage>
        <taxon>Bacteria</taxon>
        <taxon>Bacillati</taxon>
        <taxon>Bacillota</taxon>
        <taxon>Bacilli</taxon>
        <taxon>Bacillales</taxon>
        <taxon>Bacillaceae</taxon>
        <taxon>Metabacillus</taxon>
    </lineage>
</organism>
<evidence type="ECO:0008006" key="3">
    <source>
        <dbReference type="Google" id="ProtNLM"/>
    </source>
</evidence>
<evidence type="ECO:0000313" key="2">
    <source>
        <dbReference type="Proteomes" id="UP000078534"/>
    </source>
</evidence>
<dbReference type="RefSeq" id="WP_066334008.1">
    <property type="nucleotide sequence ID" value="NZ_LWSG01000022.1"/>
</dbReference>
<dbReference type="STRING" id="152268.A6K24_24470"/>
<sequence length="92" mass="10813">MEILANLPYIIITRSIENNIQFQREEEHEITLSSQQVCTSFDSFLLDEVLDISYRFFSKDMGFLYLHTTKGMHAYAVKTSPKPFIEKFKSIK</sequence>
<gene>
    <name evidence="1" type="ORF">A6K24_24470</name>
</gene>
<comment type="caution">
    <text evidence="1">The sequence shown here is derived from an EMBL/GenBank/DDBJ whole genome shotgun (WGS) entry which is preliminary data.</text>
</comment>
<evidence type="ECO:0000313" key="1">
    <source>
        <dbReference type="EMBL" id="OAS85269.1"/>
    </source>
</evidence>
<reference evidence="2" key="1">
    <citation type="submission" date="2016-04" db="EMBL/GenBank/DDBJ databases">
        <authorList>
            <person name="Lyu Z."/>
            <person name="Lyu W."/>
        </authorList>
    </citation>
    <scope>NUCLEOTIDE SEQUENCE [LARGE SCALE GENOMIC DNA]</scope>
    <source>
        <strain evidence="2">C44</strain>
    </source>
</reference>
<proteinExistence type="predicted"/>
<dbReference type="EMBL" id="LWSG01000022">
    <property type="protein sequence ID" value="OAS85269.1"/>
    <property type="molecule type" value="Genomic_DNA"/>
</dbReference>